<accession>A0AA41YA73</accession>
<dbReference type="Proteomes" id="UP001163821">
    <property type="component" value="Unassembled WGS sequence"/>
</dbReference>
<dbReference type="RefSeq" id="WP_282593422.1">
    <property type="nucleotide sequence ID" value="NZ_JAPAAF010000054.1"/>
</dbReference>
<comment type="caution">
    <text evidence="2">The sequence shown here is derived from an EMBL/GenBank/DDBJ whole genome shotgun (WGS) entry which is preliminary data.</text>
</comment>
<organism evidence="2 3">
    <name type="scientific">Gaoshiqia sediminis</name>
    <dbReference type="NCBI Taxonomy" id="2986998"/>
    <lineage>
        <taxon>Bacteria</taxon>
        <taxon>Pseudomonadati</taxon>
        <taxon>Bacteroidota</taxon>
        <taxon>Bacteroidia</taxon>
        <taxon>Marinilabiliales</taxon>
        <taxon>Prolixibacteraceae</taxon>
        <taxon>Gaoshiqia</taxon>
    </lineage>
</organism>
<gene>
    <name evidence="2" type="ORF">N2K84_19010</name>
</gene>
<protein>
    <submittedName>
        <fullName evidence="2">Transposase</fullName>
    </submittedName>
</protein>
<dbReference type="Pfam" id="PF13751">
    <property type="entry name" value="DDE_Tnp_1_6"/>
    <property type="match status" value="1"/>
</dbReference>
<proteinExistence type="predicted"/>
<evidence type="ECO:0000313" key="3">
    <source>
        <dbReference type="Proteomes" id="UP001163821"/>
    </source>
</evidence>
<dbReference type="PANTHER" id="PTHR33408">
    <property type="entry name" value="TRANSPOSASE"/>
    <property type="match status" value="1"/>
</dbReference>
<dbReference type="InterPro" id="IPR025668">
    <property type="entry name" value="Tnp_DDE_dom"/>
</dbReference>
<dbReference type="AlphaFoldDB" id="A0AA41YA73"/>
<dbReference type="PANTHER" id="PTHR33408:SF2">
    <property type="entry name" value="TRANSPOSASE DDE DOMAIN-CONTAINING PROTEIN"/>
    <property type="match status" value="1"/>
</dbReference>
<feature type="domain" description="Transposase DDE" evidence="1">
    <location>
        <begin position="2"/>
        <end position="58"/>
    </location>
</feature>
<keyword evidence="3" id="KW-1185">Reference proteome</keyword>
<sequence length="106" mass="12510">LTSEEGIRMRKKRPIEPEAVFGQMKFDKSYYRFRHKGKDKVAMDFAIFAIAFNMGKMHKTRQNQAFLFQNTPQNSQDLVIPLFVEPIWLKIQLMQKNRDCITKLAA</sequence>
<feature type="non-terminal residue" evidence="2">
    <location>
        <position position="1"/>
    </location>
</feature>
<evidence type="ECO:0000313" key="2">
    <source>
        <dbReference type="EMBL" id="MCW0484830.1"/>
    </source>
</evidence>
<name>A0AA41YA73_9BACT</name>
<dbReference type="EMBL" id="JAPAAF010000054">
    <property type="protein sequence ID" value="MCW0484830.1"/>
    <property type="molecule type" value="Genomic_DNA"/>
</dbReference>
<reference evidence="2" key="1">
    <citation type="submission" date="2022-10" db="EMBL/GenBank/DDBJ databases">
        <title>Gaoshiqiia sediminis gen. nov., sp. nov., isolated from coastal sediment.</title>
        <authorList>
            <person name="Yu W.X."/>
            <person name="Mu D.S."/>
            <person name="Du J.Z."/>
            <person name="Liang Y.Q."/>
        </authorList>
    </citation>
    <scope>NUCLEOTIDE SEQUENCE</scope>
    <source>
        <strain evidence="2">A06</strain>
    </source>
</reference>
<evidence type="ECO:0000259" key="1">
    <source>
        <dbReference type="Pfam" id="PF13751"/>
    </source>
</evidence>